<dbReference type="RefSeq" id="WP_189059019.1">
    <property type="nucleotide sequence ID" value="NZ_BMMK01000016.1"/>
</dbReference>
<protein>
    <submittedName>
        <fullName evidence="4">PucR family transcriptional regulator</fullName>
    </submittedName>
</protein>
<evidence type="ECO:0000313" key="4">
    <source>
        <dbReference type="EMBL" id="GGM61157.1"/>
    </source>
</evidence>
<dbReference type="EMBL" id="BMMK01000016">
    <property type="protein sequence ID" value="GGM61157.1"/>
    <property type="molecule type" value="Genomic_DNA"/>
</dbReference>
<dbReference type="Proteomes" id="UP000637578">
    <property type="component" value="Unassembled WGS sequence"/>
</dbReference>
<dbReference type="PANTHER" id="PTHR33744:SF17">
    <property type="entry name" value="CONSERVED PROTEIN"/>
    <property type="match status" value="1"/>
</dbReference>
<dbReference type="Gene3D" id="1.10.10.2840">
    <property type="entry name" value="PucR C-terminal helix-turn-helix domain"/>
    <property type="match status" value="1"/>
</dbReference>
<feature type="domain" description="CdaR GGDEF-like" evidence="3">
    <location>
        <begin position="287"/>
        <end position="405"/>
    </location>
</feature>
<dbReference type="PANTHER" id="PTHR33744">
    <property type="entry name" value="CARBOHYDRATE DIACID REGULATOR"/>
    <property type="match status" value="1"/>
</dbReference>
<feature type="domain" description="PucR C-terminal helix-turn-helix" evidence="2">
    <location>
        <begin position="463"/>
        <end position="521"/>
    </location>
</feature>
<gene>
    <name evidence="4" type="ORF">GCM10012275_35280</name>
</gene>
<evidence type="ECO:0000256" key="1">
    <source>
        <dbReference type="ARBA" id="ARBA00006754"/>
    </source>
</evidence>
<dbReference type="InterPro" id="IPR009057">
    <property type="entry name" value="Homeodomain-like_sf"/>
</dbReference>
<reference evidence="4" key="1">
    <citation type="journal article" date="2014" name="Int. J. Syst. Evol. Microbiol.">
        <title>Complete genome sequence of Corynebacterium casei LMG S-19264T (=DSM 44701T), isolated from a smear-ripened cheese.</title>
        <authorList>
            <consortium name="US DOE Joint Genome Institute (JGI-PGF)"/>
            <person name="Walter F."/>
            <person name="Albersmeier A."/>
            <person name="Kalinowski J."/>
            <person name="Ruckert C."/>
        </authorList>
    </citation>
    <scope>NUCLEOTIDE SEQUENCE</scope>
    <source>
        <strain evidence="4">CGMCC 4.5737</strain>
    </source>
</reference>
<evidence type="ECO:0000259" key="3">
    <source>
        <dbReference type="Pfam" id="PF17853"/>
    </source>
</evidence>
<dbReference type="Pfam" id="PF13556">
    <property type="entry name" value="HTH_30"/>
    <property type="match status" value="1"/>
</dbReference>
<comment type="similarity">
    <text evidence="1">Belongs to the CdaR family.</text>
</comment>
<dbReference type="SUPFAM" id="SSF46689">
    <property type="entry name" value="Homeodomain-like"/>
    <property type="match status" value="1"/>
</dbReference>
<name>A0A8J3CG90_9PSEU</name>
<comment type="caution">
    <text evidence="4">The sequence shown here is derived from an EMBL/GenBank/DDBJ whole genome shotgun (WGS) entry which is preliminary data.</text>
</comment>
<evidence type="ECO:0000313" key="5">
    <source>
        <dbReference type="Proteomes" id="UP000637578"/>
    </source>
</evidence>
<dbReference type="InterPro" id="IPR025736">
    <property type="entry name" value="PucR_C-HTH_dom"/>
</dbReference>
<reference evidence="4" key="2">
    <citation type="submission" date="2020-09" db="EMBL/GenBank/DDBJ databases">
        <authorList>
            <person name="Sun Q."/>
            <person name="Zhou Y."/>
        </authorList>
    </citation>
    <scope>NUCLEOTIDE SEQUENCE</scope>
    <source>
        <strain evidence="4">CGMCC 4.5737</strain>
    </source>
</reference>
<dbReference type="InterPro" id="IPR051448">
    <property type="entry name" value="CdaR-like_regulators"/>
</dbReference>
<accession>A0A8J3CG90</accession>
<dbReference type="InterPro" id="IPR042070">
    <property type="entry name" value="PucR_C-HTH_sf"/>
</dbReference>
<sequence length="529" mass="56076">MVALRRVVESVGPPLATVVVPPAGLDAPVGDVVIAEPDARPETHPGDLVLGVAVTGVPAATRLVEQCPEAGAVVLKEPLAAEEAVRRAARRSGVGLLSVARHAAWTQVLWLLRSLLDLEATSAPDLAGGGEFSDLFTLADAIAAVVDAPVTIEDAGSRVLAYSSRQDRADPARVATIVGRRVPDATLAQFRRRGVLREVGKGAEPVFVPGLEDGTLPRLIMPVRVGSELLGSIWAVVPGPVSAERAAAFADTAAVVALHLLRLRAGTDVERRLMRDRAVTVLHGSGDVASAAARLGLRAGSHRVVAFGLRGSGAALAEQDEALRLALWERLRSASGLPARTPLAEVGGTVYAIVECERPSDVVPRWEWLSRALAELAPGVQVVAGIGGPAAEFAGLVRSRAQADEVEALLRSSPGLGRWARYEEVWARLVVRRVATSEVLAALLDAGPVRALREHDAVHGTQYVETLAAWLAHAGDQSAVARRLHVHRNTLRYRMRRIGEIAPMRLDDPDVRLAVQLELAAFGARSDRA</sequence>
<organism evidence="4 5">
    <name type="scientific">Longimycelium tulufanense</name>
    <dbReference type="NCBI Taxonomy" id="907463"/>
    <lineage>
        <taxon>Bacteria</taxon>
        <taxon>Bacillati</taxon>
        <taxon>Actinomycetota</taxon>
        <taxon>Actinomycetes</taxon>
        <taxon>Pseudonocardiales</taxon>
        <taxon>Pseudonocardiaceae</taxon>
        <taxon>Longimycelium</taxon>
    </lineage>
</organism>
<keyword evidence="5" id="KW-1185">Reference proteome</keyword>
<dbReference type="InterPro" id="IPR041522">
    <property type="entry name" value="CdaR_GGDEF"/>
</dbReference>
<evidence type="ECO:0000259" key="2">
    <source>
        <dbReference type="Pfam" id="PF13556"/>
    </source>
</evidence>
<dbReference type="Pfam" id="PF17853">
    <property type="entry name" value="GGDEF_2"/>
    <property type="match status" value="1"/>
</dbReference>
<dbReference type="AlphaFoldDB" id="A0A8J3CG90"/>
<proteinExistence type="inferred from homology"/>